<evidence type="ECO:0000256" key="5">
    <source>
        <dbReference type="PROSITE-ProRule" id="PRU00221"/>
    </source>
</evidence>
<dbReference type="FunFam" id="2.130.10.10:FF:000414">
    <property type="entry name" value="Cytoplasmic dynein intermediate chain"/>
    <property type="match status" value="1"/>
</dbReference>
<feature type="coiled-coil region" evidence="6">
    <location>
        <begin position="222"/>
        <end position="249"/>
    </location>
</feature>
<dbReference type="GO" id="GO:0010970">
    <property type="term" value="P:transport along microtubule"/>
    <property type="evidence" value="ECO:0007669"/>
    <property type="project" value="TreeGrafter"/>
</dbReference>
<dbReference type="AlphaFoldDB" id="A0AAF0YL77"/>
<feature type="compositionally biased region" description="Basic and acidic residues" evidence="7">
    <location>
        <begin position="19"/>
        <end position="28"/>
    </location>
</feature>
<dbReference type="GO" id="GO:0045503">
    <property type="term" value="F:dynein light chain binding"/>
    <property type="evidence" value="ECO:0007669"/>
    <property type="project" value="TreeGrafter"/>
</dbReference>
<organism evidence="8 9">
    <name type="scientific">Vanrija pseudolonga</name>
    <dbReference type="NCBI Taxonomy" id="143232"/>
    <lineage>
        <taxon>Eukaryota</taxon>
        <taxon>Fungi</taxon>
        <taxon>Dikarya</taxon>
        <taxon>Basidiomycota</taxon>
        <taxon>Agaricomycotina</taxon>
        <taxon>Tremellomycetes</taxon>
        <taxon>Trichosporonales</taxon>
        <taxon>Trichosporonaceae</taxon>
        <taxon>Vanrija</taxon>
    </lineage>
</organism>
<evidence type="ECO:0000313" key="9">
    <source>
        <dbReference type="Proteomes" id="UP000827549"/>
    </source>
</evidence>
<name>A0AAF0YL77_9TREE</name>
<dbReference type="InterPro" id="IPR015943">
    <property type="entry name" value="WD40/YVTN_repeat-like_dom_sf"/>
</dbReference>
<evidence type="ECO:0000256" key="3">
    <source>
        <dbReference type="ARBA" id="ARBA00022574"/>
    </source>
</evidence>
<evidence type="ECO:0000256" key="1">
    <source>
        <dbReference type="ARBA" id="ARBA00004496"/>
    </source>
</evidence>
<dbReference type="EMBL" id="CP086720">
    <property type="protein sequence ID" value="WOO86169.1"/>
    <property type="molecule type" value="Genomic_DNA"/>
</dbReference>
<dbReference type="GO" id="GO:0005737">
    <property type="term" value="C:cytoplasm"/>
    <property type="evidence" value="ECO:0007669"/>
    <property type="project" value="UniProtKB-SubCell"/>
</dbReference>
<dbReference type="GO" id="GO:0005868">
    <property type="term" value="C:cytoplasmic dynein complex"/>
    <property type="evidence" value="ECO:0007669"/>
    <property type="project" value="TreeGrafter"/>
</dbReference>
<dbReference type="GeneID" id="87812818"/>
<dbReference type="Proteomes" id="UP000827549">
    <property type="component" value="Chromosome 7"/>
</dbReference>
<dbReference type="InterPro" id="IPR036322">
    <property type="entry name" value="WD40_repeat_dom_sf"/>
</dbReference>
<feature type="compositionally biased region" description="Low complexity" evidence="7">
    <location>
        <begin position="81"/>
        <end position="99"/>
    </location>
</feature>
<feature type="compositionally biased region" description="Basic and acidic residues" evidence="7">
    <location>
        <begin position="206"/>
        <end position="218"/>
    </location>
</feature>
<evidence type="ECO:0000313" key="8">
    <source>
        <dbReference type="EMBL" id="WOO86169.1"/>
    </source>
</evidence>
<feature type="region of interest" description="Disordered" evidence="7">
    <location>
        <begin position="19"/>
        <end position="134"/>
    </location>
</feature>
<evidence type="ECO:0000256" key="4">
    <source>
        <dbReference type="ARBA" id="ARBA00022737"/>
    </source>
</evidence>
<feature type="region of interest" description="Disordered" evidence="7">
    <location>
        <begin position="185"/>
        <end position="218"/>
    </location>
</feature>
<feature type="repeat" description="WD" evidence="5">
    <location>
        <begin position="519"/>
        <end position="566"/>
    </location>
</feature>
<evidence type="ECO:0000256" key="7">
    <source>
        <dbReference type="SAM" id="MobiDB-lite"/>
    </source>
</evidence>
<proteinExistence type="predicted"/>
<dbReference type="Gene3D" id="2.130.10.10">
    <property type="entry name" value="YVTN repeat-like/Quinoprotein amine dehydrogenase"/>
    <property type="match status" value="2"/>
</dbReference>
<comment type="subcellular location">
    <subcellularLocation>
        <location evidence="1">Cytoplasm</location>
    </subcellularLocation>
</comment>
<dbReference type="InterPro" id="IPR050687">
    <property type="entry name" value="Dynein_IC"/>
</dbReference>
<feature type="compositionally biased region" description="Polar residues" evidence="7">
    <location>
        <begin position="39"/>
        <end position="50"/>
    </location>
</feature>
<dbReference type="SUPFAM" id="SSF50978">
    <property type="entry name" value="WD40 repeat-like"/>
    <property type="match status" value="1"/>
</dbReference>
<dbReference type="SMART" id="SM00320">
    <property type="entry name" value="WD40"/>
    <property type="match status" value="5"/>
</dbReference>
<keyword evidence="3 5" id="KW-0853">WD repeat</keyword>
<sequence>MSELRRKEMEDKRAKLAELRRAREERQKLLQQAVERGSGASSSDQQQPLTSRKDVNDLVDSLLTPARPGSPYTPGGPSRVSSLGASAAPSAHPAASGRSTPPSASVPGTPGRPTSRLSDGSLGNERRGQASVSIGQGLEEAFSPISAPPAVVKVEYVDTYTEMYDLPSKVVKPETYSKAVQTTMVTQSTSTADLSDSAEANRRRRDGGSGHETEDEMRTRIIAELDEERRQVEKDIKELKEKTDNLQLQHLPDDQRRNIFSSPDFANFIEGSARIVQRALSDGYDYIKDYTIGVDGSYDESEGQKVKLLCAFSDERWTANRSVTGLDWSPKFPELSVASYNRNPSAPNDPDGIVAVWNLHLLERPEFVFHSPSDILSVTFSPFHPNLIFGGSYSGQVLLWDTRTKHLPVLKTPLSASGHTYPIYAMSIVGTQNANSLITSSTDGLVCSWQVDMLSQPQEALRLVAPAQNKMDEVSITCLDFAENETATFWVGTEEGSVYQVNRFDRASAKAGLNIDDIYRGHAGPVTGIHFHPSAGPIDFSDLFLTSSVDWTVKLWRTKAGGSKSAAAASSSSSSASTQPAGIPPIHSFEEADDYVFDVKWHRSHPALFGTVDGTGKFDLWNLNQDVEVPIISTPVSNRALNKLAWDRTPLARKVGLGGSDGKVYVYEVAEKLAQPRESEWVELQKTVQSLAANRDAGGGLGSVPLPEVAGRYR</sequence>
<dbReference type="FunFam" id="2.130.10.10:FF:001070">
    <property type="entry name" value="Dynein intermediate chain, cytosolic"/>
    <property type="match status" value="1"/>
</dbReference>
<gene>
    <name evidence="8" type="primary">Dync1i2</name>
    <name evidence="8" type="ORF">LOC62_07G009657</name>
</gene>
<dbReference type="InterPro" id="IPR001680">
    <property type="entry name" value="WD40_rpt"/>
</dbReference>
<keyword evidence="6" id="KW-0175">Coiled coil</keyword>
<dbReference type="RefSeq" id="XP_062632195.1">
    <property type="nucleotide sequence ID" value="XM_062776211.1"/>
</dbReference>
<keyword evidence="9" id="KW-1185">Reference proteome</keyword>
<keyword evidence="4" id="KW-0677">Repeat</keyword>
<protein>
    <submittedName>
        <fullName evidence="8">Cytoplasmic dynein 1 intermediate chain 2</fullName>
    </submittedName>
</protein>
<keyword evidence="2" id="KW-0963">Cytoplasm</keyword>
<evidence type="ECO:0000256" key="6">
    <source>
        <dbReference type="SAM" id="Coils"/>
    </source>
</evidence>
<dbReference type="PANTHER" id="PTHR12442">
    <property type="entry name" value="DYNEIN INTERMEDIATE CHAIN"/>
    <property type="match status" value="1"/>
</dbReference>
<dbReference type="Pfam" id="PF00400">
    <property type="entry name" value="WD40"/>
    <property type="match status" value="2"/>
</dbReference>
<dbReference type="GO" id="GO:0045504">
    <property type="term" value="F:dynein heavy chain binding"/>
    <property type="evidence" value="ECO:0007669"/>
    <property type="project" value="TreeGrafter"/>
</dbReference>
<dbReference type="PANTHER" id="PTHR12442:SF22">
    <property type="entry name" value="CYTOPLASMIC DYNEIN 1 INTERMEDIATE CHAIN-RELATED"/>
    <property type="match status" value="1"/>
</dbReference>
<accession>A0AAF0YL77</accession>
<reference evidence="8" key="1">
    <citation type="submission" date="2023-10" db="EMBL/GenBank/DDBJ databases">
        <authorList>
            <person name="Noh H."/>
        </authorList>
    </citation>
    <scope>NUCLEOTIDE SEQUENCE</scope>
    <source>
        <strain evidence="8">DUCC4014</strain>
    </source>
</reference>
<evidence type="ECO:0000256" key="2">
    <source>
        <dbReference type="ARBA" id="ARBA00022490"/>
    </source>
</evidence>
<dbReference type="PROSITE" id="PS50082">
    <property type="entry name" value="WD_REPEATS_2"/>
    <property type="match status" value="1"/>
</dbReference>